<dbReference type="EMBL" id="JAVHNR010000007">
    <property type="protein sequence ID" value="KAK6336842.1"/>
    <property type="molecule type" value="Genomic_DNA"/>
</dbReference>
<sequence length="101" mass="11149">MKSILLSLFFATSAFAAAISAERKEIDELLSHHPEVLAKDVVIWGNDTGTDPELSKRTIGGIYICLDVGWNNCGYKVQPLQTCIGLDAPWYGDPYRMKGCL</sequence>
<organism evidence="2 3">
    <name type="scientific">Orbilia javanica</name>
    <dbReference type="NCBI Taxonomy" id="47235"/>
    <lineage>
        <taxon>Eukaryota</taxon>
        <taxon>Fungi</taxon>
        <taxon>Dikarya</taxon>
        <taxon>Ascomycota</taxon>
        <taxon>Pezizomycotina</taxon>
        <taxon>Orbiliomycetes</taxon>
        <taxon>Orbiliales</taxon>
        <taxon>Orbiliaceae</taxon>
        <taxon>Orbilia</taxon>
    </lineage>
</organism>
<keyword evidence="1" id="KW-0732">Signal</keyword>
<name>A0AAN8MST6_9PEZI</name>
<protein>
    <submittedName>
        <fullName evidence="2">Uncharacterized protein</fullName>
    </submittedName>
</protein>
<dbReference type="AlphaFoldDB" id="A0AAN8MST6"/>
<evidence type="ECO:0000313" key="2">
    <source>
        <dbReference type="EMBL" id="KAK6336842.1"/>
    </source>
</evidence>
<reference evidence="2 3" key="1">
    <citation type="submission" date="2019-10" db="EMBL/GenBank/DDBJ databases">
        <authorList>
            <person name="Palmer J.M."/>
        </authorList>
    </citation>
    <scope>NUCLEOTIDE SEQUENCE [LARGE SCALE GENOMIC DNA]</scope>
    <source>
        <strain evidence="2 3">TWF718</strain>
    </source>
</reference>
<comment type="caution">
    <text evidence="2">The sequence shown here is derived from an EMBL/GenBank/DDBJ whole genome shotgun (WGS) entry which is preliminary data.</text>
</comment>
<dbReference type="Proteomes" id="UP001313282">
    <property type="component" value="Unassembled WGS sequence"/>
</dbReference>
<accession>A0AAN8MST6</accession>
<feature type="chain" id="PRO_5042817776" evidence="1">
    <location>
        <begin position="17"/>
        <end position="101"/>
    </location>
</feature>
<evidence type="ECO:0000313" key="3">
    <source>
        <dbReference type="Proteomes" id="UP001313282"/>
    </source>
</evidence>
<feature type="signal peptide" evidence="1">
    <location>
        <begin position="1"/>
        <end position="16"/>
    </location>
</feature>
<proteinExistence type="predicted"/>
<evidence type="ECO:0000256" key="1">
    <source>
        <dbReference type="SAM" id="SignalP"/>
    </source>
</evidence>
<gene>
    <name evidence="2" type="ORF">TWF718_009630</name>
</gene>
<keyword evidence="3" id="KW-1185">Reference proteome</keyword>